<reference evidence="6 7" key="1">
    <citation type="submission" date="2017-02" db="EMBL/GenBank/DDBJ databases">
        <authorList>
            <person name="Peterson S.W."/>
        </authorList>
    </citation>
    <scope>NUCLEOTIDE SEQUENCE [LARGE SCALE GENOMIC DNA]</scope>
    <source>
        <strain evidence="6 7">CECT 9027</strain>
    </source>
</reference>
<feature type="modified residue" description="4-aspartylphosphate" evidence="3">
    <location>
        <position position="177"/>
    </location>
</feature>
<dbReference type="Gene3D" id="3.30.70.270">
    <property type="match status" value="1"/>
</dbReference>
<dbReference type="PROSITE" id="PS50110">
    <property type="entry name" value="RESPONSE_REGULATORY"/>
    <property type="match status" value="2"/>
</dbReference>
<dbReference type="GO" id="GO:0052621">
    <property type="term" value="F:diguanylate cyclase activity"/>
    <property type="evidence" value="ECO:0007669"/>
    <property type="project" value="UniProtKB-EC"/>
</dbReference>
<dbReference type="SUPFAM" id="SSF52172">
    <property type="entry name" value="CheY-like"/>
    <property type="match status" value="2"/>
</dbReference>
<sequence length="415" mass="47262">MNNKILVVEDSKTFSNYLKTQLTQIGYDVVIKETLADTQALFEGTADPLFFCTILDYCLPDAEDGEVIDFILSKEQRVVVLTATFNDQLREDLLDKGVIDYILKDSMASVSYLIPMMTRLLNNQQHHALVVDDSQTARHYLAQLLEYQYIKTTTAKDGNDALLKLQENSDISLIVSDHDMPEKDGITLIRELRQHYTHTELMVLGISALEDNAMTARFLKAGANDYLHKPFNQEEFYCRINQLLNIYEANKKLFRLANQDELTGLWNRRYFFNQPDNCAGCTAQHIAMLDIDFFKKINDKHGHAAGDKVLQTVGQLLQQHFPQPSALVARLGGEEFCIRYCGEYQSFVERLETLRLEIESSQCVYVDTVLNVTMSIGVTEGNGESIDALVTQADHRLYNAKHNGRNQVCFSENIT</sequence>
<evidence type="ECO:0000259" key="5">
    <source>
        <dbReference type="PROSITE" id="PS50887"/>
    </source>
</evidence>
<dbReference type="InterPro" id="IPR000160">
    <property type="entry name" value="GGDEF_dom"/>
</dbReference>
<dbReference type="AlphaFoldDB" id="A0A1R4AZW3"/>
<accession>A0A1R4AZW3</accession>
<dbReference type="Pfam" id="PF00990">
    <property type="entry name" value="GGDEF"/>
    <property type="match status" value="1"/>
</dbReference>
<evidence type="ECO:0000313" key="7">
    <source>
        <dbReference type="Proteomes" id="UP000189475"/>
    </source>
</evidence>
<dbReference type="InterPro" id="IPR029787">
    <property type="entry name" value="Nucleotide_cyclase"/>
</dbReference>
<evidence type="ECO:0000259" key="4">
    <source>
        <dbReference type="PROSITE" id="PS50110"/>
    </source>
</evidence>
<dbReference type="PANTHER" id="PTHR45138">
    <property type="entry name" value="REGULATORY COMPONENTS OF SENSORY TRANSDUCTION SYSTEM"/>
    <property type="match status" value="1"/>
</dbReference>
<feature type="domain" description="Response regulatory" evidence="4">
    <location>
        <begin position="4"/>
        <end position="119"/>
    </location>
</feature>
<dbReference type="SMART" id="SM00448">
    <property type="entry name" value="REC"/>
    <property type="match status" value="2"/>
</dbReference>
<feature type="domain" description="Response regulatory" evidence="4">
    <location>
        <begin position="127"/>
        <end position="244"/>
    </location>
</feature>
<dbReference type="Gene3D" id="3.40.50.2300">
    <property type="match status" value="2"/>
</dbReference>
<keyword evidence="3" id="KW-0597">Phosphoprotein</keyword>
<dbReference type="SMART" id="SM00267">
    <property type="entry name" value="GGDEF"/>
    <property type="match status" value="1"/>
</dbReference>
<dbReference type="Proteomes" id="UP000189475">
    <property type="component" value="Unassembled WGS sequence"/>
</dbReference>
<proteinExistence type="predicted"/>
<dbReference type="PANTHER" id="PTHR45138:SF9">
    <property type="entry name" value="DIGUANYLATE CYCLASE DGCM-RELATED"/>
    <property type="match status" value="1"/>
</dbReference>
<feature type="domain" description="GGDEF" evidence="5">
    <location>
        <begin position="282"/>
        <end position="413"/>
    </location>
</feature>
<evidence type="ECO:0000256" key="1">
    <source>
        <dbReference type="ARBA" id="ARBA00012528"/>
    </source>
</evidence>
<comment type="catalytic activity">
    <reaction evidence="2">
        <text>2 GTP = 3',3'-c-di-GMP + 2 diphosphate</text>
        <dbReference type="Rhea" id="RHEA:24898"/>
        <dbReference type="ChEBI" id="CHEBI:33019"/>
        <dbReference type="ChEBI" id="CHEBI:37565"/>
        <dbReference type="ChEBI" id="CHEBI:58805"/>
        <dbReference type="EC" id="2.7.7.65"/>
    </reaction>
</comment>
<dbReference type="OrthoDB" id="9812260at2"/>
<evidence type="ECO:0000313" key="6">
    <source>
        <dbReference type="EMBL" id="SJL82216.1"/>
    </source>
</evidence>
<dbReference type="STRING" id="1918946.VPAL9027_00127"/>
<evidence type="ECO:0000256" key="2">
    <source>
        <dbReference type="ARBA" id="ARBA00034247"/>
    </source>
</evidence>
<dbReference type="CDD" id="cd01949">
    <property type="entry name" value="GGDEF"/>
    <property type="match status" value="1"/>
</dbReference>
<dbReference type="Pfam" id="PF00072">
    <property type="entry name" value="Response_reg"/>
    <property type="match status" value="2"/>
</dbReference>
<keyword evidence="7" id="KW-1185">Reference proteome</keyword>
<protein>
    <recommendedName>
        <fullName evidence="1">diguanylate cyclase</fullName>
        <ecNumber evidence="1">2.7.7.65</ecNumber>
    </recommendedName>
</protein>
<name>A0A1R4AZW3_9VIBR</name>
<gene>
    <name evidence="6" type="primary">pleD_1</name>
    <name evidence="6" type="ORF">VPAL9027_00127</name>
</gene>
<feature type="modified residue" description="4-aspartylphosphate" evidence="3">
    <location>
        <position position="56"/>
    </location>
</feature>
<dbReference type="InterPro" id="IPR050469">
    <property type="entry name" value="Diguanylate_Cyclase"/>
</dbReference>
<evidence type="ECO:0000256" key="3">
    <source>
        <dbReference type="PROSITE-ProRule" id="PRU00169"/>
    </source>
</evidence>
<dbReference type="GO" id="GO:0000160">
    <property type="term" value="P:phosphorelay signal transduction system"/>
    <property type="evidence" value="ECO:0007669"/>
    <property type="project" value="InterPro"/>
</dbReference>
<dbReference type="GO" id="GO:0005886">
    <property type="term" value="C:plasma membrane"/>
    <property type="evidence" value="ECO:0007669"/>
    <property type="project" value="TreeGrafter"/>
</dbReference>
<dbReference type="PROSITE" id="PS50887">
    <property type="entry name" value="GGDEF"/>
    <property type="match status" value="1"/>
</dbReference>
<dbReference type="InterPro" id="IPR011006">
    <property type="entry name" value="CheY-like_superfamily"/>
</dbReference>
<organism evidence="6 7">
    <name type="scientific">Vibrio palustris</name>
    <dbReference type="NCBI Taxonomy" id="1918946"/>
    <lineage>
        <taxon>Bacteria</taxon>
        <taxon>Pseudomonadati</taxon>
        <taxon>Pseudomonadota</taxon>
        <taxon>Gammaproteobacteria</taxon>
        <taxon>Vibrionales</taxon>
        <taxon>Vibrionaceae</taxon>
        <taxon>Vibrio</taxon>
    </lineage>
</organism>
<dbReference type="EMBL" id="FUFT01000001">
    <property type="protein sequence ID" value="SJL82216.1"/>
    <property type="molecule type" value="Genomic_DNA"/>
</dbReference>
<dbReference type="InterPro" id="IPR043128">
    <property type="entry name" value="Rev_trsase/Diguanyl_cyclase"/>
</dbReference>
<dbReference type="GO" id="GO:0043709">
    <property type="term" value="P:cell adhesion involved in single-species biofilm formation"/>
    <property type="evidence" value="ECO:0007669"/>
    <property type="project" value="TreeGrafter"/>
</dbReference>
<dbReference type="NCBIfam" id="TIGR00254">
    <property type="entry name" value="GGDEF"/>
    <property type="match status" value="1"/>
</dbReference>
<dbReference type="EC" id="2.7.7.65" evidence="1"/>
<dbReference type="SUPFAM" id="SSF55073">
    <property type="entry name" value="Nucleotide cyclase"/>
    <property type="match status" value="1"/>
</dbReference>
<dbReference type="GO" id="GO:1902201">
    <property type="term" value="P:negative regulation of bacterial-type flagellum-dependent cell motility"/>
    <property type="evidence" value="ECO:0007669"/>
    <property type="project" value="TreeGrafter"/>
</dbReference>
<dbReference type="RefSeq" id="WP_077311314.1">
    <property type="nucleotide sequence ID" value="NZ_AP024887.1"/>
</dbReference>
<dbReference type="InterPro" id="IPR001789">
    <property type="entry name" value="Sig_transdc_resp-reg_receiver"/>
</dbReference>